<dbReference type="OrthoDB" id="530906at2759"/>
<comment type="caution">
    <text evidence="1">The sequence shown here is derived from an EMBL/GenBank/DDBJ whole genome shotgun (WGS) entry which is preliminary data.</text>
</comment>
<evidence type="ECO:0000313" key="1">
    <source>
        <dbReference type="EMBL" id="GAX73261.1"/>
    </source>
</evidence>
<dbReference type="Gene3D" id="3.30.530.20">
    <property type="match status" value="1"/>
</dbReference>
<accession>A0A250WR40</accession>
<dbReference type="STRING" id="1157962.A0A250WR40"/>
<sequence>MDVELFSSTITKHRRKDVRFISYDSGVFTIEGSLGLSVPAPLAFDILADYDQCANIFRNILESAAQPTSDQDFVVTQTCSWSFLAFSGTFDCVMDVHVDKQSQKVTFKLKKSSFMKDFYGSWQIIPATVMNPGMDEDGDHKTTVSSGQQAGCLVRHVLSVKPIMGLPEPIARLTQGIFVHQVSQVFEDLCREVERRSSS</sequence>
<dbReference type="PANTHER" id="PTHR31385">
    <property type="entry name" value="PUTATIVE (DUF220)-RELATED"/>
    <property type="match status" value="1"/>
</dbReference>
<name>A0A250WR40_9CHLO</name>
<evidence type="ECO:0008006" key="3">
    <source>
        <dbReference type="Google" id="ProtNLM"/>
    </source>
</evidence>
<keyword evidence="2" id="KW-1185">Reference proteome</keyword>
<dbReference type="SUPFAM" id="SSF55961">
    <property type="entry name" value="Bet v1-like"/>
    <property type="match status" value="1"/>
</dbReference>
<proteinExistence type="predicted"/>
<dbReference type="PANTHER" id="PTHR31385:SF1">
    <property type="entry name" value="PUTATIVE (DUF220)-RELATED"/>
    <property type="match status" value="1"/>
</dbReference>
<dbReference type="EMBL" id="BEGY01000002">
    <property type="protein sequence ID" value="GAX73261.1"/>
    <property type="molecule type" value="Genomic_DNA"/>
</dbReference>
<evidence type="ECO:0000313" key="2">
    <source>
        <dbReference type="Proteomes" id="UP000232323"/>
    </source>
</evidence>
<dbReference type="Proteomes" id="UP000232323">
    <property type="component" value="Unassembled WGS sequence"/>
</dbReference>
<dbReference type="AlphaFoldDB" id="A0A250WR40"/>
<dbReference type="InterPro" id="IPR023393">
    <property type="entry name" value="START-like_dom_sf"/>
</dbReference>
<reference evidence="1 2" key="1">
    <citation type="submission" date="2017-08" db="EMBL/GenBank/DDBJ databases">
        <title>Acidophilic green algal genome provides insights into adaptation to an acidic environment.</title>
        <authorList>
            <person name="Hirooka S."/>
            <person name="Hirose Y."/>
            <person name="Kanesaki Y."/>
            <person name="Higuchi S."/>
            <person name="Fujiwara T."/>
            <person name="Onuma R."/>
            <person name="Era A."/>
            <person name="Ohbayashi R."/>
            <person name="Uzuka A."/>
            <person name="Nozaki H."/>
            <person name="Yoshikawa H."/>
            <person name="Miyagishima S.Y."/>
        </authorList>
    </citation>
    <scope>NUCLEOTIDE SEQUENCE [LARGE SCALE GENOMIC DNA]</scope>
    <source>
        <strain evidence="1 2">NIES-2499</strain>
    </source>
</reference>
<organism evidence="1 2">
    <name type="scientific">Chlamydomonas eustigma</name>
    <dbReference type="NCBI Taxonomy" id="1157962"/>
    <lineage>
        <taxon>Eukaryota</taxon>
        <taxon>Viridiplantae</taxon>
        <taxon>Chlorophyta</taxon>
        <taxon>core chlorophytes</taxon>
        <taxon>Chlorophyceae</taxon>
        <taxon>CS clade</taxon>
        <taxon>Chlamydomonadales</taxon>
        <taxon>Chlamydomonadaceae</taxon>
        <taxon>Chlamydomonas</taxon>
    </lineage>
</organism>
<protein>
    <recommendedName>
        <fullName evidence="3">Coenzyme Q-binding protein COQ10 START domain-containing protein</fullName>
    </recommendedName>
</protein>
<gene>
    <name evidence="1" type="ORF">CEUSTIGMA_g715.t1</name>
</gene>